<dbReference type="InterPro" id="IPR008930">
    <property type="entry name" value="Terpenoid_cyclase/PrenylTrfase"/>
</dbReference>
<dbReference type="SUPFAM" id="SSF48239">
    <property type="entry name" value="Terpenoid cyclases/Protein prenyltransferases"/>
    <property type="match status" value="1"/>
</dbReference>
<dbReference type="Pfam" id="PF01397">
    <property type="entry name" value="Terpene_synth"/>
    <property type="match status" value="1"/>
</dbReference>
<proteinExistence type="predicted"/>
<feature type="non-terminal residue" evidence="5">
    <location>
        <position position="141"/>
    </location>
</feature>
<comment type="cofactor">
    <cofactor evidence="1">
        <name>Mg(2+)</name>
        <dbReference type="ChEBI" id="CHEBI:18420"/>
    </cofactor>
</comment>
<evidence type="ECO:0000313" key="4">
    <source>
        <dbReference type="Proteomes" id="UP000504607"/>
    </source>
</evidence>
<organism evidence="4 5">
    <name type="scientific">Elaeis guineensis var. tenera</name>
    <name type="common">Oil palm</name>
    <dbReference type="NCBI Taxonomy" id="51953"/>
    <lineage>
        <taxon>Eukaryota</taxon>
        <taxon>Viridiplantae</taxon>
        <taxon>Streptophyta</taxon>
        <taxon>Embryophyta</taxon>
        <taxon>Tracheophyta</taxon>
        <taxon>Spermatophyta</taxon>
        <taxon>Magnoliopsida</taxon>
        <taxon>Liliopsida</taxon>
        <taxon>Arecaceae</taxon>
        <taxon>Arecoideae</taxon>
        <taxon>Cocoseae</taxon>
        <taxon>Elaeidinae</taxon>
        <taxon>Elaeis</taxon>
    </lineage>
</organism>
<dbReference type="OrthoDB" id="786831at2759"/>
<dbReference type="AlphaFoldDB" id="A0A8N4EVA7"/>
<gene>
    <name evidence="5" type="primary">LOC105036837</name>
</gene>
<evidence type="ECO:0000259" key="3">
    <source>
        <dbReference type="Pfam" id="PF01397"/>
    </source>
</evidence>
<dbReference type="Proteomes" id="UP000504607">
    <property type="component" value="Unplaced"/>
</dbReference>
<keyword evidence="4" id="KW-1185">Reference proteome</keyword>
<dbReference type="PANTHER" id="PTHR31225">
    <property type="entry name" value="OS04G0344100 PROTEIN-RELATED"/>
    <property type="match status" value="1"/>
</dbReference>
<protein>
    <submittedName>
        <fullName evidence="5">(-)-alpha-terpineol synthase-like</fullName>
    </submittedName>
</protein>
<dbReference type="PANTHER" id="PTHR31225:SF252">
    <property type="entry name" value="TERPENE SYNTHASE 12-RELATED"/>
    <property type="match status" value="1"/>
</dbReference>
<dbReference type="GO" id="GO:0010333">
    <property type="term" value="F:terpene synthase activity"/>
    <property type="evidence" value="ECO:0007669"/>
    <property type="project" value="InterPro"/>
</dbReference>
<feature type="non-terminal residue" evidence="5">
    <location>
        <position position="1"/>
    </location>
</feature>
<keyword evidence="2" id="KW-0460">Magnesium</keyword>
<dbReference type="InterPro" id="IPR001906">
    <property type="entry name" value="Terpene_synth_N"/>
</dbReference>
<dbReference type="InterPro" id="IPR050148">
    <property type="entry name" value="Terpene_synthase-like"/>
</dbReference>
<feature type="domain" description="Terpene synthase N-terminal" evidence="3">
    <location>
        <begin position="3"/>
        <end position="90"/>
    </location>
</feature>
<dbReference type="Gene3D" id="1.50.10.130">
    <property type="entry name" value="Terpene synthase, N-terminal domain"/>
    <property type="match status" value="2"/>
</dbReference>
<accession>A0A8N4EVA7</accession>
<evidence type="ECO:0000256" key="2">
    <source>
        <dbReference type="ARBA" id="ARBA00022842"/>
    </source>
</evidence>
<dbReference type="InterPro" id="IPR036965">
    <property type="entry name" value="Terpene_synth_N_sf"/>
</dbReference>
<evidence type="ECO:0000313" key="5">
    <source>
        <dbReference type="RefSeq" id="XP_029118104.1"/>
    </source>
</evidence>
<reference evidence="5" key="1">
    <citation type="submission" date="2025-08" db="UniProtKB">
        <authorList>
            <consortium name="RefSeq"/>
        </authorList>
    </citation>
    <scope>IDENTIFICATION</scope>
</reference>
<dbReference type="RefSeq" id="XP_029118104.1">
    <property type="nucleotide sequence ID" value="XM_029262271.1"/>
</dbReference>
<dbReference type="GO" id="GO:0016114">
    <property type="term" value="P:terpenoid biosynthetic process"/>
    <property type="evidence" value="ECO:0007669"/>
    <property type="project" value="InterPro"/>
</dbReference>
<name>A0A8N4EVA7_ELAGV</name>
<evidence type="ECO:0000256" key="1">
    <source>
        <dbReference type="ARBA" id="ARBA00001946"/>
    </source>
</evidence>
<sequence>DDEKNMARRIEKLEEVRNLIYGQALVKQLELIDALQQLGIEYHFNKEIKDILATTFASLEKISMMLSKNLYATALLFRILREHGFYVSQDEPQLQEDVAHALELPLNRRMRRLHTRWFIDAYKEDSMHPALLELAMLDFNA</sequence>